<dbReference type="PANTHER" id="PTHR19865:SF0">
    <property type="entry name" value="U3 SMALL NUCLEOLAR RNA-INTERACTING PROTEIN 2"/>
    <property type="match status" value="1"/>
</dbReference>
<feature type="region of interest" description="Disordered" evidence="6">
    <location>
        <begin position="417"/>
        <end position="436"/>
    </location>
</feature>
<dbReference type="InterPro" id="IPR001680">
    <property type="entry name" value="WD40_rpt"/>
</dbReference>
<keyword evidence="2 5" id="KW-0853">WD repeat</keyword>
<dbReference type="RefSeq" id="XP_037155555.1">
    <property type="nucleotide sequence ID" value="XM_037299554.1"/>
</dbReference>
<feature type="region of interest" description="Disordered" evidence="6">
    <location>
        <begin position="570"/>
        <end position="590"/>
    </location>
</feature>
<dbReference type="PROSITE" id="PS50082">
    <property type="entry name" value="WD_REPEATS_2"/>
    <property type="match status" value="4"/>
</dbReference>
<evidence type="ECO:0008006" key="9">
    <source>
        <dbReference type="Google" id="ProtNLM"/>
    </source>
</evidence>
<organism evidence="7 8">
    <name type="scientific">Letharia lupina</name>
    <dbReference type="NCBI Taxonomy" id="560253"/>
    <lineage>
        <taxon>Eukaryota</taxon>
        <taxon>Fungi</taxon>
        <taxon>Dikarya</taxon>
        <taxon>Ascomycota</taxon>
        <taxon>Pezizomycotina</taxon>
        <taxon>Lecanoromycetes</taxon>
        <taxon>OSLEUM clade</taxon>
        <taxon>Lecanoromycetidae</taxon>
        <taxon>Lecanorales</taxon>
        <taxon>Lecanorineae</taxon>
        <taxon>Parmeliaceae</taxon>
        <taxon>Letharia</taxon>
    </lineage>
</organism>
<feature type="repeat" description="WD" evidence="5">
    <location>
        <begin position="306"/>
        <end position="339"/>
    </location>
</feature>
<dbReference type="Pfam" id="PF00400">
    <property type="entry name" value="WD40"/>
    <property type="match status" value="4"/>
</dbReference>
<feature type="region of interest" description="Disordered" evidence="6">
    <location>
        <begin position="1"/>
        <end position="84"/>
    </location>
</feature>
<dbReference type="EMBL" id="JACCJB010000005">
    <property type="protein sequence ID" value="KAF6227247.1"/>
    <property type="molecule type" value="Genomic_DNA"/>
</dbReference>
<feature type="region of interest" description="Disordered" evidence="6">
    <location>
        <begin position="181"/>
        <end position="223"/>
    </location>
</feature>
<evidence type="ECO:0000256" key="6">
    <source>
        <dbReference type="SAM" id="MobiDB-lite"/>
    </source>
</evidence>
<evidence type="ECO:0000256" key="3">
    <source>
        <dbReference type="ARBA" id="ARBA00022737"/>
    </source>
</evidence>
<feature type="compositionally biased region" description="Pro residues" evidence="6">
    <location>
        <begin position="182"/>
        <end position="199"/>
    </location>
</feature>
<accession>A0A8H6CPH6</accession>
<evidence type="ECO:0000256" key="2">
    <source>
        <dbReference type="ARBA" id="ARBA00022574"/>
    </source>
</evidence>
<dbReference type="Proteomes" id="UP000593566">
    <property type="component" value="Unassembled WGS sequence"/>
</dbReference>
<sequence>MSSFFTIPASQRKRKRDEANVVPSTKRRNTTKTSAKPPSKKSATARRDESISSSGSEDEVIRKRVNDAEAVSENESEEDDETGAERRLRLAEQYLENIKGEVDEVGFDAEEIDKDLIAERLQEDAAEIKGRLYRHIASTLDFSSATETSFRTTCLSTTSIATCAPFAYTVHKDLTLTKWELPTPPPPLPPNRKPPIKPPRPVRRRPTKLMTTRGDRGKTGDPNYQHHTAPILCVAASDTGKFVATGGADKRLIIWSADKLEPLRVFTQHRDAVTSLAFRRGTNQLYSSSVDRTVKIWDELAYVETLFGHQEEVLDVASLALERCISVGARDRTARLWKVVEQTQLVFRGGGSSEKRRPRNKDGEIAGLRSYGEGSIDRVALIDEESFVTGSDNGSISLWTLHKKKPIFTIPLAHGLDPPMKPEEASAEAEPDARVPERQPRWITALATVPYSDVVLSGSWDGQVKVWRVSQDKKRLESMGVVGKVQGADEDEKTAGVDVQGVQEERNVRGIVNDLSVFERGDRGKNGLCVVAALGTEHRLGRWKKVYGSNRPIVFEVPKIVTIAEAEAEAKEEKRGWDGKEIVQKEPQDV</sequence>
<dbReference type="InterPro" id="IPR015943">
    <property type="entry name" value="WD40/YVTN_repeat-like_dom_sf"/>
</dbReference>
<evidence type="ECO:0000313" key="8">
    <source>
        <dbReference type="Proteomes" id="UP000593566"/>
    </source>
</evidence>
<reference evidence="7 8" key="1">
    <citation type="journal article" date="2020" name="Genomics">
        <title>Complete, high-quality genomes from long-read metagenomic sequencing of two wolf lichen thalli reveals enigmatic genome architecture.</title>
        <authorList>
            <person name="McKenzie S.K."/>
            <person name="Walston R.F."/>
            <person name="Allen J.L."/>
        </authorList>
    </citation>
    <scope>NUCLEOTIDE SEQUENCE [LARGE SCALE GENOMIC DNA]</scope>
    <source>
        <strain evidence="7">WasteWater1</strain>
    </source>
</reference>
<evidence type="ECO:0000256" key="5">
    <source>
        <dbReference type="PROSITE-ProRule" id="PRU00221"/>
    </source>
</evidence>
<keyword evidence="4" id="KW-0539">Nucleus</keyword>
<dbReference type="GO" id="GO:0034511">
    <property type="term" value="F:U3 snoRNA binding"/>
    <property type="evidence" value="ECO:0007669"/>
    <property type="project" value="InterPro"/>
</dbReference>
<dbReference type="PANTHER" id="PTHR19865">
    <property type="entry name" value="U3 SMALL NUCLEOLAR RNA INTERACTING PROTEIN 2"/>
    <property type="match status" value="1"/>
</dbReference>
<dbReference type="AlphaFoldDB" id="A0A8H6CPH6"/>
<dbReference type="GO" id="GO:0032040">
    <property type="term" value="C:small-subunit processome"/>
    <property type="evidence" value="ECO:0007669"/>
    <property type="project" value="TreeGrafter"/>
</dbReference>
<keyword evidence="8" id="KW-1185">Reference proteome</keyword>
<dbReference type="InterPro" id="IPR036322">
    <property type="entry name" value="WD40_repeat_dom_sf"/>
</dbReference>
<dbReference type="SMART" id="SM00320">
    <property type="entry name" value="WD40"/>
    <property type="match status" value="5"/>
</dbReference>
<comment type="caution">
    <text evidence="7">The sequence shown here is derived from an EMBL/GenBank/DDBJ whole genome shotgun (WGS) entry which is preliminary data.</text>
</comment>
<dbReference type="PRINTS" id="PR00320">
    <property type="entry name" value="GPROTEINBRPT"/>
</dbReference>
<feature type="repeat" description="WD" evidence="5">
    <location>
        <begin position="443"/>
        <end position="477"/>
    </location>
</feature>
<dbReference type="InterPro" id="IPR020472">
    <property type="entry name" value="WD40_PAC1"/>
</dbReference>
<proteinExistence type="predicted"/>
<feature type="compositionally biased region" description="Acidic residues" evidence="6">
    <location>
        <begin position="70"/>
        <end position="82"/>
    </location>
</feature>
<feature type="repeat" description="WD" evidence="5">
    <location>
        <begin position="224"/>
        <end position="265"/>
    </location>
</feature>
<evidence type="ECO:0000256" key="1">
    <source>
        <dbReference type="ARBA" id="ARBA00004123"/>
    </source>
</evidence>
<comment type="subcellular location">
    <subcellularLocation>
        <location evidence="1">Nucleus</location>
    </subcellularLocation>
</comment>
<evidence type="ECO:0000313" key="7">
    <source>
        <dbReference type="EMBL" id="KAF6227247.1"/>
    </source>
</evidence>
<dbReference type="GeneID" id="59337084"/>
<feature type="repeat" description="WD" evidence="5">
    <location>
        <begin position="266"/>
        <end position="298"/>
    </location>
</feature>
<evidence type="ECO:0000256" key="4">
    <source>
        <dbReference type="ARBA" id="ARBA00023242"/>
    </source>
</evidence>
<dbReference type="InterPro" id="IPR039241">
    <property type="entry name" value="Rrp9-like"/>
</dbReference>
<keyword evidence="3" id="KW-0677">Repeat</keyword>
<gene>
    <name evidence="7" type="ORF">HO133_008689</name>
</gene>
<name>A0A8H6CPH6_9LECA</name>
<protein>
    <recommendedName>
        <fullName evidence="9">WD40 repeat-like protein</fullName>
    </recommendedName>
</protein>
<dbReference type="PROSITE" id="PS50294">
    <property type="entry name" value="WD_REPEATS_REGION"/>
    <property type="match status" value="2"/>
</dbReference>
<dbReference type="Gene3D" id="2.130.10.10">
    <property type="entry name" value="YVTN repeat-like/Quinoprotein amine dehydrogenase"/>
    <property type="match status" value="1"/>
</dbReference>
<dbReference type="SUPFAM" id="SSF50978">
    <property type="entry name" value="WD40 repeat-like"/>
    <property type="match status" value="1"/>
</dbReference>
<feature type="compositionally biased region" description="Low complexity" evidence="6">
    <location>
        <begin position="31"/>
        <end position="42"/>
    </location>
</feature>